<dbReference type="OrthoDB" id="5340910at2759"/>
<keyword evidence="1 2" id="KW-0728">SH3 domain</keyword>
<dbReference type="CDD" id="cd00174">
    <property type="entry name" value="SH3"/>
    <property type="match status" value="1"/>
</dbReference>
<dbReference type="SUPFAM" id="SSF50044">
    <property type="entry name" value="SH3-domain"/>
    <property type="match status" value="1"/>
</dbReference>
<dbReference type="Gene3D" id="2.30.30.40">
    <property type="entry name" value="SH3 Domains"/>
    <property type="match status" value="1"/>
</dbReference>
<evidence type="ECO:0000313" key="4">
    <source>
        <dbReference type="EMBL" id="KIH51367.1"/>
    </source>
</evidence>
<proteinExistence type="predicted"/>
<dbReference type="Pfam" id="PF00018">
    <property type="entry name" value="SH3_1"/>
    <property type="match status" value="1"/>
</dbReference>
<organism evidence="4 5">
    <name type="scientific">Ancylostoma duodenale</name>
    <dbReference type="NCBI Taxonomy" id="51022"/>
    <lineage>
        <taxon>Eukaryota</taxon>
        <taxon>Metazoa</taxon>
        <taxon>Ecdysozoa</taxon>
        <taxon>Nematoda</taxon>
        <taxon>Chromadorea</taxon>
        <taxon>Rhabditida</taxon>
        <taxon>Rhabditina</taxon>
        <taxon>Rhabditomorpha</taxon>
        <taxon>Strongyloidea</taxon>
        <taxon>Ancylostomatidae</taxon>
        <taxon>Ancylostomatinae</taxon>
        <taxon>Ancylostoma</taxon>
    </lineage>
</organism>
<feature type="domain" description="SH3" evidence="3">
    <location>
        <begin position="10"/>
        <end position="72"/>
    </location>
</feature>
<evidence type="ECO:0000313" key="5">
    <source>
        <dbReference type="Proteomes" id="UP000054047"/>
    </source>
</evidence>
<dbReference type="InterPro" id="IPR036028">
    <property type="entry name" value="SH3-like_dom_sf"/>
</dbReference>
<dbReference type="AlphaFoldDB" id="A0A0C2CNR6"/>
<evidence type="ECO:0000259" key="3">
    <source>
        <dbReference type="PROSITE" id="PS50002"/>
    </source>
</evidence>
<dbReference type="PROSITE" id="PS50002">
    <property type="entry name" value="SH3"/>
    <property type="match status" value="1"/>
</dbReference>
<dbReference type="EMBL" id="KN746857">
    <property type="protein sequence ID" value="KIH51367.1"/>
    <property type="molecule type" value="Genomic_DNA"/>
</dbReference>
<sequence>MTPTPQQDYVNTELFRVIHDFDATEPKFLTLRKGDRLTLVDVIGEDRGWWKGQIADRVRLLSHSSFLAFDDFYCSLLDWFLSTELRGAMEGMIITFHKGVI</sequence>
<gene>
    <name evidence="4" type="ORF">ANCDUO_18548</name>
</gene>
<name>A0A0C2CNR6_9BILA</name>
<accession>A0A0C2CNR6</accession>
<evidence type="ECO:0000256" key="1">
    <source>
        <dbReference type="ARBA" id="ARBA00022443"/>
    </source>
</evidence>
<reference evidence="4 5" key="1">
    <citation type="submission" date="2013-12" db="EMBL/GenBank/DDBJ databases">
        <title>Draft genome of the parsitic nematode Ancylostoma duodenale.</title>
        <authorList>
            <person name="Mitreva M."/>
        </authorList>
    </citation>
    <scope>NUCLEOTIDE SEQUENCE [LARGE SCALE GENOMIC DNA]</scope>
    <source>
        <strain evidence="4 5">Zhejiang</strain>
    </source>
</reference>
<dbReference type="SMART" id="SM00326">
    <property type="entry name" value="SH3"/>
    <property type="match status" value="1"/>
</dbReference>
<keyword evidence="5" id="KW-1185">Reference proteome</keyword>
<protein>
    <submittedName>
        <fullName evidence="4">SH3 domain protein</fullName>
    </submittedName>
</protein>
<evidence type="ECO:0000256" key="2">
    <source>
        <dbReference type="PROSITE-ProRule" id="PRU00192"/>
    </source>
</evidence>
<dbReference type="InterPro" id="IPR001452">
    <property type="entry name" value="SH3_domain"/>
</dbReference>
<dbReference type="Proteomes" id="UP000054047">
    <property type="component" value="Unassembled WGS sequence"/>
</dbReference>